<evidence type="ECO:0000313" key="1">
    <source>
        <dbReference type="EMBL" id="CEG37767.1"/>
    </source>
</evidence>
<evidence type="ECO:0000313" key="2">
    <source>
        <dbReference type="Proteomes" id="UP000054928"/>
    </source>
</evidence>
<dbReference type="GeneID" id="36400877"/>
<dbReference type="EMBL" id="CCYD01000290">
    <property type="protein sequence ID" value="CEG37767.1"/>
    <property type="molecule type" value="Genomic_DNA"/>
</dbReference>
<sequence>MFFLANILGGGFRPTSFEYRTKLDHELSKIVEMSDGASISQLVWRRLFILIVS</sequence>
<dbReference type="AlphaFoldDB" id="A0A0P1ABT3"/>
<keyword evidence="2" id="KW-1185">Reference proteome</keyword>
<reference evidence="2" key="1">
    <citation type="submission" date="2014-09" db="EMBL/GenBank/DDBJ databases">
        <authorList>
            <person name="Sharma Rahul"/>
            <person name="Thines Marco"/>
        </authorList>
    </citation>
    <scope>NUCLEOTIDE SEQUENCE [LARGE SCALE GENOMIC DNA]</scope>
</reference>
<protein>
    <submittedName>
        <fullName evidence="1">Uncharacterized protein</fullName>
    </submittedName>
</protein>
<dbReference type="Proteomes" id="UP000054928">
    <property type="component" value="Unassembled WGS sequence"/>
</dbReference>
<proteinExistence type="predicted"/>
<accession>A0A0P1ABT3</accession>
<organism evidence="1 2">
    <name type="scientific">Plasmopara halstedii</name>
    <name type="common">Downy mildew of sunflower</name>
    <dbReference type="NCBI Taxonomy" id="4781"/>
    <lineage>
        <taxon>Eukaryota</taxon>
        <taxon>Sar</taxon>
        <taxon>Stramenopiles</taxon>
        <taxon>Oomycota</taxon>
        <taxon>Peronosporomycetes</taxon>
        <taxon>Peronosporales</taxon>
        <taxon>Peronosporaceae</taxon>
        <taxon>Plasmopara</taxon>
    </lineage>
</organism>
<dbReference type="RefSeq" id="XP_024574136.1">
    <property type="nucleotide sequence ID" value="XM_024723128.1"/>
</dbReference>
<name>A0A0P1ABT3_PLAHL</name>